<sequence length="104" mass="10998">MTGRVAPDLPENARPLAAEATSDKDRELTEFAPEEGAYAFHAACVGKGEVSIVVRNGTLVPPPATESPTVGVIRVEDKPQHFEIQVTGGTPAWKIAVISGNHQP</sequence>
<feature type="region of interest" description="Disordered" evidence="1">
    <location>
        <begin position="1"/>
        <end position="25"/>
    </location>
</feature>
<evidence type="ECO:0000256" key="1">
    <source>
        <dbReference type="SAM" id="MobiDB-lite"/>
    </source>
</evidence>
<dbReference type="RefSeq" id="WP_184821926.1">
    <property type="nucleotide sequence ID" value="NZ_BMTK01000014.1"/>
</dbReference>
<proteinExistence type="predicted"/>
<comment type="caution">
    <text evidence="2">The sequence shown here is derived from an EMBL/GenBank/DDBJ whole genome shotgun (WGS) entry which is preliminary data.</text>
</comment>
<evidence type="ECO:0000313" key="2">
    <source>
        <dbReference type="EMBL" id="MBB4899361.1"/>
    </source>
</evidence>
<organism evidence="2 3">
    <name type="scientific">Streptomyces griseomycini</name>
    <dbReference type="NCBI Taxonomy" id="66895"/>
    <lineage>
        <taxon>Bacteria</taxon>
        <taxon>Bacillati</taxon>
        <taxon>Actinomycetota</taxon>
        <taxon>Actinomycetes</taxon>
        <taxon>Kitasatosporales</taxon>
        <taxon>Streptomycetaceae</taxon>
        <taxon>Streptomyces</taxon>
    </lineage>
</organism>
<dbReference type="Proteomes" id="UP000579523">
    <property type="component" value="Unassembled WGS sequence"/>
</dbReference>
<evidence type="ECO:0000313" key="3">
    <source>
        <dbReference type="Proteomes" id="UP000579523"/>
    </source>
</evidence>
<name>A0A7W7PQB1_9ACTN</name>
<dbReference type="EMBL" id="JACHJI010000005">
    <property type="protein sequence ID" value="MBB4899361.1"/>
    <property type="molecule type" value="Genomic_DNA"/>
</dbReference>
<keyword evidence="3" id="KW-1185">Reference proteome</keyword>
<gene>
    <name evidence="2" type="ORF">FHS37_003421</name>
</gene>
<dbReference type="AlphaFoldDB" id="A0A7W7PQB1"/>
<protein>
    <submittedName>
        <fullName evidence="2">Uncharacterized protein</fullName>
    </submittedName>
</protein>
<reference evidence="2 3" key="1">
    <citation type="submission" date="2020-08" db="EMBL/GenBank/DDBJ databases">
        <title>Genomic Encyclopedia of Type Strains, Phase III (KMG-III): the genomes of soil and plant-associated and newly described type strains.</title>
        <authorList>
            <person name="Whitman W."/>
        </authorList>
    </citation>
    <scope>NUCLEOTIDE SEQUENCE [LARGE SCALE GENOMIC DNA]</scope>
    <source>
        <strain evidence="2 3">CECT 3273</strain>
    </source>
</reference>
<accession>A0A7W7PQB1</accession>